<dbReference type="Gene3D" id="1.10.1040.10">
    <property type="entry name" value="N-(1-d-carboxylethyl)-l-norvaline Dehydrogenase, domain 2"/>
    <property type="match status" value="1"/>
</dbReference>
<dbReference type="STRING" id="1121476.SAMN02745751_03687"/>
<dbReference type="Gene3D" id="3.40.50.720">
    <property type="entry name" value="NAD(P)-binding Rossmann-like Domain"/>
    <property type="match status" value="1"/>
</dbReference>
<evidence type="ECO:0000259" key="3">
    <source>
        <dbReference type="Pfam" id="PF02317"/>
    </source>
</evidence>
<proteinExistence type="predicted"/>
<feature type="domain" description="Opine dehydrogenase" evidence="3">
    <location>
        <begin position="214"/>
        <end position="370"/>
    </location>
</feature>
<dbReference type="Pfam" id="PF01210">
    <property type="entry name" value="NAD_Gly3P_dh_N"/>
    <property type="match status" value="1"/>
</dbReference>
<dbReference type="InterPro" id="IPR051729">
    <property type="entry name" value="Opine/Lysopine_DH"/>
</dbReference>
<dbReference type="Pfam" id="PF02317">
    <property type="entry name" value="Octopine_DH"/>
    <property type="match status" value="1"/>
</dbReference>
<dbReference type="InterPro" id="IPR013328">
    <property type="entry name" value="6PGD_dom2"/>
</dbReference>
<dbReference type="EMBL" id="FQZL01000060">
    <property type="protein sequence ID" value="SHJ90892.1"/>
    <property type="molecule type" value="Genomic_DNA"/>
</dbReference>
<dbReference type="AlphaFoldDB" id="A0A1M6N5H4"/>
<dbReference type="SUPFAM" id="SSF48179">
    <property type="entry name" value="6-phosphogluconate dehydrogenase C-terminal domain-like"/>
    <property type="match status" value="1"/>
</dbReference>
<feature type="domain" description="Glycerol-3-phosphate dehydrogenase NAD-dependent N-terminal" evidence="2">
    <location>
        <begin position="12"/>
        <end position="119"/>
    </location>
</feature>
<evidence type="ECO:0000313" key="4">
    <source>
        <dbReference type="EMBL" id="SHJ90892.1"/>
    </source>
</evidence>
<reference evidence="4 5" key="1">
    <citation type="submission" date="2016-11" db="EMBL/GenBank/DDBJ databases">
        <authorList>
            <person name="Jaros S."/>
            <person name="Januszkiewicz K."/>
            <person name="Wedrychowicz H."/>
        </authorList>
    </citation>
    <scope>NUCLEOTIDE SEQUENCE [LARGE SCALE GENOMIC DNA]</scope>
    <source>
        <strain evidence="4 5">DSM 17477</strain>
    </source>
</reference>
<dbReference type="RefSeq" id="WP_073051159.1">
    <property type="nucleotide sequence ID" value="NZ_FQZL01000060.1"/>
</dbReference>
<accession>A0A1M6N5H4</accession>
<evidence type="ECO:0000259" key="2">
    <source>
        <dbReference type="Pfam" id="PF01210"/>
    </source>
</evidence>
<dbReference type="SUPFAM" id="SSF51735">
    <property type="entry name" value="NAD(P)-binding Rossmann-fold domains"/>
    <property type="match status" value="1"/>
</dbReference>
<dbReference type="PANTHER" id="PTHR38015">
    <property type="entry name" value="BLR6086 PROTEIN"/>
    <property type="match status" value="1"/>
</dbReference>
<dbReference type="InterPro" id="IPR036291">
    <property type="entry name" value="NAD(P)-bd_dom_sf"/>
</dbReference>
<dbReference type="PANTHER" id="PTHR38015:SF1">
    <property type="entry name" value="OPINE DEHYDROGENASE DOMAIN-CONTAINING PROTEIN"/>
    <property type="match status" value="1"/>
</dbReference>
<keyword evidence="5" id="KW-1185">Reference proteome</keyword>
<dbReference type="GO" id="GO:0016616">
    <property type="term" value="F:oxidoreductase activity, acting on the CH-OH group of donors, NAD or NADP as acceptor"/>
    <property type="evidence" value="ECO:0007669"/>
    <property type="project" value="InterPro"/>
</dbReference>
<keyword evidence="1" id="KW-0560">Oxidoreductase</keyword>
<dbReference type="GO" id="GO:0046168">
    <property type="term" value="P:glycerol-3-phosphate catabolic process"/>
    <property type="evidence" value="ECO:0007669"/>
    <property type="project" value="InterPro"/>
</dbReference>
<dbReference type="InterPro" id="IPR011128">
    <property type="entry name" value="G3P_DH_NAD-dep_N"/>
</dbReference>
<dbReference type="GO" id="GO:0051287">
    <property type="term" value="F:NAD binding"/>
    <property type="evidence" value="ECO:0007669"/>
    <property type="project" value="InterPro"/>
</dbReference>
<sequence length="409" mass="45025">MADMSYLKDKPIAVLGAGAVGKAIAADCALGGAKVRLCDLEPFAEKTLMNVERVGIKFYGEQANLYGFEREGFAKMEKVTTDVAEAVEGAGIIVVATPTFGHVPFFERLIPLLEDGQVIHIFPDNFGSLIFRKMMEEAGCTKEVIVGGWSSSTYGSRVDKYGDVITHKIRVYYRAITLRGAAMPAKDTEAFIESSKYLPSMDAVTFGDGAVAGDTVLDTGFSNVNPVLHCPGAILGVSTMENFGRVFGEDKYKFSIYSHAYCESVSQVQYTFYTEECELAAKLGVGIQPYEKEHFFSRENVLGQEYMGLDYVIPFDQQDPIQYGTGPFTMENRYITEDIPVGCHVYHELGKAYGVKTPVVDSMINLACAILQRDLTANGYTLEYLGIDNMSVEELNTYLREGVKAKVMA</sequence>
<organism evidence="4 5">
    <name type="scientific">Dethiosulfatibacter aminovorans DSM 17477</name>
    <dbReference type="NCBI Taxonomy" id="1121476"/>
    <lineage>
        <taxon>Bacteria</taxon>
        <taxon>Bacillati</taxon>
        <taxon>Bacillota</taxon>
        <taxon>Tissierellia</taxon>
        <taxon>Dethiosulfatibacter</taxon>
    </lineage>
</organism>
<dbReference type="InterPro" id="IPR003421">
    <property type="entry name" value="Opine_DH"/>
</dbReference>
<name>A0A1M6N5H4_9FIRM</name>
<dbReference type="InterPro" id="IPR008927">
    <property type="entry name" value="6-PGluconate_DH-like_C_sf"/>
</dbReference>
<gene>
    <name evidence="4" type="ORF">SAMN02745751_03687</name>
</gene>
<evidence type="ECO:0000313" key="5">
    <source>
        <dbReference type="Proteomes" id="UP000184052"/>
    </source>
</evidence>
<dbReference type="Proteomes" id="UP000184052">
    <property type="component" value="Unassembled WGS sequence"/>
</dbReference>
<evidence type="ECO:0000256" key="1">
    <source>
        <dbReference type="ARBA" id="ARBA00023002"/>
    </source>
</evidence>
<dbReference type="OrthoDB" id="1073746at2"/>
<protein>
    <submittedName>
        <fullName evidence="4">Opine dehydrogenase</fullName>
    </submittedName>
</protein>